<sequence>EETPDRWRITRVSDAVRKHHVVSLRPAPLFRLVGLTGPSASLPPHRRLRSVVHDTPNTSTAAGPSDHLWTGRPGPQPRTNPFSAFTGKTQEKPLAVNKTSNLQTLPQKCPKRLKEKDRKVDGSRWHHSDITSRERQEDTEYFYEEVWRGERQKVRWTRINRTKRINTDQVPDISQRIQSLEITDRAESHQSRSIGQMKFKPRGRGNRAVPLGKGEESTRRDRRPHFLPPLTQRDCLLNVPLTLPDNSPPPSPCSPSDVLFLPLSVPHIQPFPLRAETHE</sequence>
<feature type="non-terminal residue" evidence="2">
    <location>
        <position position="1"/>
    </location>
</feature>
<gene>
    <name evidence="2" type="ORF">IRJ41_024713</name>
</gene>
<organism evidence="2 3">
    <name type="scientific">Triplophysa rosa</name>
    <name type="common">Cave loach</name>
    <dbReference type="NCBI Taxonomy" id="992332"/>
    <lineage>
        <taxon>Eukaryota</taxon>
        <taxon>Metazoa</taxon>
        <taxon>Chordata</taxon>
        <taxon>Craniata</taxon>
        <taxon>Vertebrata</taxon>
        <taxon>Euteleostomi</taxon>
        <taxon>Actinopterygii</taxon>
        <taxon>Neopterygii</taxon>
        <taxon>Teleostei</taxon>
        <taxon>Ostariophysi</taxon>
        <taxon>Cypriniformes</taxon>
        <taxon>Nemacheilidae</taxon>
        <taxon>Triplophysa</taxon>
    </lineage>
</organism>
<dbReference type="Proteomes" id="UP001059041">
    <property type="component" value="Linkage Group LG11"/>
</dbReference>
<evidence type="ECO:0000256" key="1">
    <source>
        <dbReference type="SAM" id="MobiDB-lite"/>
    </source>
</evidence>
<comment type="caution">
    <text evidence="2">The sequence shown here is derived from an EMBL/GenBank/DDBJ whole genome shotgun (WGS) entry which is preliminary data.</text>
</comment>
<accession>A0A9W7TWJ4</accession>
<feature type="region of interest" description="Disordered" evidence="1">
    <location>
        <begin position="185"/>
        <end position="229"/>
    </location>
</feature>
<evidence type="ECO:0000313" key="2">
    <source>
        <dbReference type="EMBL" id="KAI7804141.1"/>
    </source>
</evidence>
<reference evidence="2" key="1">
    <citation type="submission" date="2021-02" db="EMBL/GenBank/DDBJ databases">
        <title>Comparative genomics reveals that relaxation of natural selection precedes convergent phenotypic evolution of cavefish.</title>
        <authorList>
            <person name="Peng Z."/>
        </authorList>
    </citation>
    <scope>NUCLEOTIDE SEQUENCE</scope>
    <source>
        <tissue evidence="2">Muscle</tissue>
    </source>
</reference>
<dbReference type="AlphaFoldDB" id="A0A9W7TWJ4"/>
<feature type="region of interest" description="Disordered" evidence="1">
    <location>
        <begin position="54"/>
        <end position="75"/>
    </location>
</feature>
<dbReference type="EMBL" id="JAFHDT010000011">
    <property type="protein sequence ID" value="KAI7804141.1"/>
    <property type="molecule type" value="Genomic_DNA"/>
</dbReference>
<name>A0A9W7TWJ4_TRIRA</name>
<evidence type="ECO:0000313" key="3">
    <source>
        <dbReference type="Proteomes" id="UP001059041"/>
    </source>
</evidence>
<proteinExistence type="predicted"/>
<keyword evidence="3" id="KW-1185">Reference proteome</keyword>
<protein>
    <submittedName>
        <fullName evidence="2">Uncharacterized protein</fullName>
    </submittedName>
</protein>